<evidence type="ECO:0000259" key="2">
    <source>
        <dbReference type="PROSITE" id="PS50112"/>
    </source>
</evidence>
<proteinExistence type="predicted"/>
<dbReference type="CDD" id="cd01949">
    <property type="entry name" value="GGDEF"/>
    <property type="match status" value="1"/>
</dbReference>
<dbReference type="InterPro" id="IPR013767">
    <property type="entry name" value="PAS_fold"/>
</dbReference>
<dbReference type="SMART" id="SM00267">
    <property type="entry name" value="GGDEF"/>
    <property type="match status" value="1"/>
</dbReference>
<dbReference type="PROSITE" id="PS50883">
    <property type="entry name" value="EAL"/>
    <property type="match status" value="1"/>
</dbReference>
<dbReference type="NCBIfam" id="TIGR00254">
    <property type="entry name" value="GGDEF"/>
    <property type="match status" value="1"/>
</dbReference>
<dbReference type="InterPro" id="IPR043128">
    <property type="entry name" value="Rev_trsase/Diguanyl_cyclase"/>
</dbReference>
<feature type="domain" description="PAS" evidence="2">
    <location>
        <begin position="362"/>
        <end position="441"/>
    </location>
</feature>
<dbReference type="InterPro" id="IPR029787">
    <property type="entry name" value="Nucleotide_cyclase"/>
</dbReference>
<evidence type="ECO:0000259" key="3">
    <source>
        <dbReference type="PROSITE" id="PS50113"/>
    </source>
</evidence>
<dbReference type="GO" id="GO:0006355">
    <property type="term" value="P:regulation of DNA-templated transcription"/>
    <property type="evidence" value="ECO:0007669"/>
    <property type="project" value="InterPro"/>
</dbReference>
<dbReference type="Pfam" id="PF00563">
    <property type="entry name" value="EAL"/>
    <property type="match status" value="1"/>
</dbReference>
<dbReference type="InterPro" id="IPR000160">
    <property type="entry name" value="GGDEF_dom"/>
</dbReference>
<organism evidence="6 7">
    <name type="scientific">Saccharopolyspora phatthalungensis</name>
    <dbReference type="NCBI Taxonomy" id="664693"/>
    <lineage>
        <taxon>Bacteria</taxon>
        <taxon>Bacillati</taxon>
        <taxon>Actinomycetota</taxon>
        <taxon>Actinomycetes</taxon>
        <taxon>Pseudonocardiales</taxon>
        <taxon>Pseudonocardiaceae</taxon>
        <taxon>Saccharopolyspora</taxon>
    </lineage>
</organism>
<dbReference type="EMBL" id="JACHIW010000002">
    <property type="protein sequence ID" value="MBB5158509.1"/>
    <property type="molecule type" value="Genomic_DNA"/>
</dbReference>
<evidence type="ECO:0000313" key="6">
    <source>
        <dbReference type="EMBL" id="MBB5158509.1"/>
    </source>
</evidence>
<dbReference type="Gene3D" id="3.20.20.450">
    <property type="entry name" value="EAL domain"/>
    <property type="match status" value="1"/>
</dbReference>
<accession>A0A840QIF9</accession>
<dbReference type="CDD" id="cd01948">
    <property type="entry name" value="EAL"/>
    <property type="match status" value="1"/>
</dbReference>
<dbReference type="Gene3D" id="3.30.70.270">
    <property type="match status" value="1"/>
</dbReference>
<dbReference type="SMART" id="SM00091">
    <property type="entry name" value="PAS"/>
    <property type="match status" value="3"/>
</dbReference>
<name>A0A840QIF9_9PSEU</name>
<evidence type="ECO:0000313" key="7">
    <source>
        <dbReference type="Proteomes" id="UP000584374"/>
    </source>
</evidence>
<dbReference type="PANTHER" id="PTHR44757:SF2">
    <property type="entry name" value="BIOFILM ARCHITECTURE MAINTENANCE PROTEIN MBAA"/>
    <property type="match status" value="1"/>
</dbReference>
<protein>
    <submittedName>
        <fullName evidence="6">Diguanylate cyclase (GGDEF)-like protein/PAS domain S-box-containing protein</fullName>
    </submittedName>
</protein>
<dbReference type="SUPFAM" id="SSF55785">
    <property type="entry name" value="PYP-like sensor domain (PAS domain)"/>
    <property type="match status" value="3"/>
</dbReference>
<dbReference type="Proteomes" id="UP000584374">
    <property type="component" value="Unassembled WGS sequence"/>
</dbReference>
<dbReference type="PROSITE" id="PS50112">
    <property type="entry name" value="PAS"/>
    <property type="match status" value="2"/>
</dbReference>
<comment type="caution">
    <text evidence="6">The sequence shown here is derived from an EMBL/GenBank/DDBJ whole genome shotgun (WGS) entry which is preliminary data.</text>
</comment>
<gene>
    <name evidence="6" type="ORF">BJ970_006108</name>
</gene>
<feature type="domain" description="EAL" evidence="4">
    <location>
        <begin position="663"/>
        <end position="917"/>
    </location>
</feature>
<feature type="domain" description="GGDEF" evidence="5">
    <location>
        <begin position="520"/>
        <end position="654"/>
    </location>
</feature>
<dbReference type="InterPro" id="IPR013656">
    <property type="entry name" value="PAS_4"/>
</dbReference>
<dbReference type="Gene3D" id="3.30.450.20">
    <property type="entry name" value="PAS domain"/>
    <property type="match status" value="3"/>
</dbReference>
<dbReference type="NCBIfam" id="TIGR00229">
    <property type="entry name" value="sensory_box"/>
    <property type="match status" value="3"/>
</dbReference>
<feature type="region of interest" description="Disordered" evidence="1">
    <location>
        <begin position="417"/>
        <end position="438"/>
    </location>
</feature>
<dbReference type="PROSITE" id="PS50887">
    <property type="entry name" value="GGDEF"/>
    <property type="match status" value="1"/>
</dbReference>
<dbReference type="SMART" id="SM00052">
    <property type="entry name" value="EAL"/>
    <property type="match status" value="1"/>
</dbReference>
<dbReference type="Pfam" id="PF08448">
    <property type="entry name" value="PAS_4"/>
    <property type="match status" value="1"/>
</dbReference>
<keyword evidence="7" id="KW-1185">Reference proteome</keyword>
<sequence>MEIDPADGLSGGSGLGREFLDLALSAHGAVPWTFDFADRGLTWAAGMDSLLGMSGASEDEIRARLRKLIEPWTVAATTTALWQDLDLEQPVVTRKGETRLLRFHARLRGNQRTGRLIGLVREVTALHRDRQTLADLAGRYRLLVELSPDAICVHQDGFVKYANPAMSSILGAESSEQLLGRPVTDFVAHHSIAEMRERIRLLAAPGAVTPRSQAALQRIDGGTVPVELIAVHTTWEGRPAVQVIGRDVTAQKAAEAALRNQAALVEHSNNAIIATDRDGVVTSWNPAAETVYGIPADQALGRHVEALVGAPLQPEALLGGGGVTEALHRRQDGTTLVIGISAAEMDSGFVLVCADETARRQAEQDFATVVAALDEGVIVLGPEGTVASANPAAERILGVAGSQIVGTSPASWPMFDESGEQLRPQDRPSAVARRSGAPENQRVVRFDRADGRSVWLAVTARTLNPQDRPPHKVVTSFTDITESRAARERLEYEATHDPLTRLANRTLVLRHLGHPQPRTDPVAVLFIDLDNFKRINDSLGHAAGDEVLRIIGNRLVSATRDEALVGRLGGDEFVVLVHGESDHEVLGALGNRLLGALTEPIRVQGRQLHVNGSIGVVVSGADDTRSGQDVLRDADVAMYQAKTQGGGRYAFFGVDLRERVQRHMVLEQDLRHAVQRDELWVAYQPVVDLRVDRTVAVEGLLRWSHPVHGTVSPAEFIPLAEESDLINPIGAHMLHTAAGQLADERERHELDLQLNANLSPRQLEDPDLLANVQQALADSGLPPHALCLEITENAIMQDPAAAARVLNGLRELGIGLAIDDFGTGYSSLAQLRQLPLDILKIDRTFVTDLAESEELEVIVNSIIAMAHAVGLEVVAEGIETPQQLAILRTLGCDQAQGYYLGKPTSIQELFPPNIPPHPEKTA</sequence>
<dbReference type="SUPFAM" id="SSF55073">
    <property type="entry name" value="Nucleotide cyclase"/>
    <property type="match status" value="1"/>
</dbReference>
<dbReference type="PROSITE" id="PS50113">
    <property type="entry name" value="PAC"/>
    <property type="match status" value="1"/>
</dbReference>
<dbReference type="InterPro" id="IPR000014">
    <property type="entry name" value="PAS"/>
</dbReference>
<dbReference type="SUPFAM" id="SSF141868">
    <property type="entry name" value="EAL domain-like"/>
    <property type="match status" value="1"/>
</dbReference>
<dbReference type="RefSeq" id="WP_184730334.1">
    <property type="nucleotide sequence ID" value="NZ_JACHIW010000002.1"/>
</dbReference>
<dbReference type="InterPro" id="IPR035965">
    <property type="entry name" value="PAS-like_dom_sf"/>
</dbReference>
<dbReference type="InterPro" id="IPR001633">
    <property type="entry name" value="EAL_dom"/>
</dbReference>
<dbReference type="Pfam" id="PF00990">
    <property type="entry name" value="GGDEF"/>
    <property type="match status" value="1"/>
</dbReference>
<dbReference type="Pfam" id="PF00989">
    <property type="entry name" value="PAS"/>
    <property type="match status" value="2"/>
</dbReference>
<feature type="domain" description="PAC" evidence="3">
    <location>
        <begin position="440"/>
        <end position="492"/>
    </location>
</feature>
<dbReference type="CDD" id="cd00130">
    <property type="entry name" value="PAS"/>
    <property type="match status" value="3"/>
</dbReference>
<dbReference type="InterPro" id="IPR052155">
    <property type="entry name" value="Biofilm_reg_signaling"/>
</dbReference>
<dbReference type="InterPro" id="IPR000700">
    <property type="entry name" value="PAS-assoc_C"/>
</dbReference>
<dbReference type="InterPro" id="IPR035919">
    <property type="entry name" value="EAL_sf"/>
</dbReference>
<evidence type="ECO:0000256" key="1">
    <source>
        <dbReference type="SAM" id="MobiDB-lite"/>
    </source>
</evidence>
<feature type="domain" description="PAS" evidence="2">
    <location>
        <begin position="257"/>
        <end position="315"/>
    </location>
</feature>
<evidence type="ECO:0000259" key="5">
    <source>
        <dbReference type="PROSITE" id="PS50887"/>
    </source>
</evidence>
<evidence type="ECO:0000259" key="4">
    <source>
        <dbReference type="PROSITE" id="PS50883"/>
    </source>
</evidence>
<dbReference type="PANTHER" id="PTHR44757">
    <property type="entry name" value="DIGUANYLATE CYCLASE DGCP"/>
    <property type="match status" value="1"/>
</dbReference>
<dbReference type="AlphaFoldDB" id="A0A840QIF9"/>
<reference evidence="6 7" key="1">
    <citation type="submission" date="2020-08" db="EMBL/GenBank/DDBJ databases">
        <title>Sequencing the genomes of 1000 actinobacteria strains.</title>
        <authorList>
            <person name="Klenk H.-P."/>
        </authorList>
    </citation>
    <scope>NUCLEOTIDE SEQUENCE [LARGE SCALE GENOMIC DNA]</scope>
    <source>
        <strain evidence="6 7">DSM 45584</strain>
    </source>
</reference>